<feature type="region of interest" description="Disordered" evidence="1">
    <location>
        <begin position="261"/>
        <end position="281"/>
    </location>
</feature>
<proteinExistence type="predicted"/>
<dbReference type="AlphaFoldDB" id="A0A1G4IKT7"/>
<evidence type="ECO:0000256" key="2">
    <source>
        <dbReference type="SAM" id="Phobius"/>
    </source>
</evidence>
<organism evidence="3 4">
    <name type="scientific">Trypanosoma equiperdum</name>
    <dbReference type="NCBI Taxonomy" id="5694"/>
    <lineage>
        <taxon>Eukaryota</taxon>
        <taxon>Discoba</taxon>
        <taxon>Euglenozoa</taxon>
        <taxon>Kinetoplastea</taxon>
        <taxon>Metakinetoplastina</taxon>
        <taxon>Trypanosomatida</taxon>
        <taxon>Trypanosomatidae</taxon>
        <taxon>Trypanosoma</taxon>
    </lineage>
</organism>
<feature type="transmembrane region" description="Helical" evidence="2">
    <location>
        <begin position="177"/>
        <end position="205"/>
    </location>
</feature>
<keyword evidence="2" id="KW-1133">Transmembrane helix</keyword>
<keyword evidence="4" id="KW-1185">Reference proteome</keyword>
<feature type="transmembrane region" description="Helical" evidence="2">
    <location>
        <begin position="136"/>
        <end position="157"/>
    </location>
</feature>
<evidence type="ECO:0000256" key="1">
    <source>
        <dbReference type="SAM" id="MobiDB-lite"/>
    </source>
</evidence>
<dbReference type="EMBL" id="CZPT02002007">
    <property type="protein sequence ID" value="SCU73201.1"/>
    <property type="molecule type" value="Genomic_DNA"/>
</dbReference>
<sequence length="298" mass="33751">MALHLCHLVPRDIYILVAFAFLFASCILQLIVVMSRVSGRDVGIIQPQHPGTSGYNAVHVSASFVLYLEGGKKICEMNDDGDKIFVGCARFVSSFHMVGWILLYSVVTSYLSFFFGMFCVVPFSKTTMTVFALEMSLFWVPLLLHSAAVGVFWGRLLPSAEKTVQLNLGQNTDLMFVQSYISILMSVSQGLLTLSFFLVVFRFFVALCRRKAVKQRAVARGDIDRLMRCHLVNDDWERQKEVLEDYAERLMFEIDIREECKQKSAETPSTSNDPTDRPTEEAHLNLIEENVSCEPVEC</sequence>
<keyword evidence="2" id="KW-0812">Transmembrane</keyword>
<dbReference type="RefSeq" id="XP_067083598.1">
    <property type="nucleotide sequence ID" value="XM_067227497.1"/>
</dbReference>
<evidence type="ECO:0000313" key="4">
    <source>
        <dbReference type="Proteomes" id="UP000195570"/>
    </source>
</evidence>
<keyword evidence="2" id="KW-0472">Membrane</keyword>
<comment type="caution">
    <text evidence="3">The sequence shown here is derived from an EMBL/GenBank/DDBJ whole genome shotgun (WGS) entry which is preliminary data.</text>
</comment>
<dbReference type="Proteomes" id="UP000195570">
    <property type="component" value="Unassembled WGS sequence"/>
</dbReference>
<dbReference type="VEuPathDB" id="TriTrypDB:TEOVI_000880300"/>
<evidence type="ECO:0000313" key="3">
    <source>
        <dbReference type="EMBL" id="SCU73201.1"/>
    </source>
</evidence>
<name>A0A1G4IKT7_TRYEQ</name>
<dbReference type="GeneID" id="92382737"/>
<reference evidence="3" key="1">
    <citation type="submission" date="2016-09" db="EMBL/GenBank/DDBJ databases">
        <authorList>
            <person name="Hebert L."/>
            <person name="Moumen B."/>
        </authorList>
    </citation>
    <scope>NUCLEOTIDE SEQUENCE [LARGE SCALE GENOMIC DNA]</scope>
    <source>
        <strain evidence="3">OVI</strain>
    </source>
</reference>
<accession>A0A1G4IKT7</accession>
<protein>
    <submittedName>
        <fullName evidence="3">Uncharacterized protein</fullName>
    </submittedName>
</protein>
<feature type="transmembrane region" description="Helical" evidence="2">
    <location>
        <begin position="12"/>
        <end position="32"/>
    </location>
</feature>
<feature type="transmembrane region" description="Helical" evidence="2">
    <location>
        <begin position="101"/>
        <end position="124"/>
    </location>
</feature>
<gene>
    <name evidence="3" type="ORF">TEOVI_000880300</name>
</gene>